<name>A0AAV4QYW8_9ARAC</name>
<reference evidence="1 2" key="1">
    <citation type="submission" date="2021-06" db="EMBL/GenBank/DDBJ databases">
        <title>Caerostris darwini draft genome.</title>
        <authorList>
            <person name="Kono N."/>
            <person name="Arakawa K."/>
        </authorList>
    </citation>
    <scope>NUCLEOTIDE SEQUENCE [LARGE SCALE GENOMIC DNA]</scope>
</reference>
<keyword evidence="2" id="KW-1185">Reference proteome</keyword>
<accession>A0AAV4QYW8</accession>
<dbReference type="Proteomes" id="UP001054837">
    <property type="component" value="Unassembled WGS sequence"/>
</dbReference>
<protein>
    <submittedName>
        <fullName evidence="1">Uncharacterized protein</fullName>
    </submittedName>
</protein>
<evidence type="ECO:0000313" key="1">
    <source>
        <dbReference type="EMBL" id="GIY13994.1"/>
    </source>
</evidence>
<organism evidence="1 2">
    <name type="scientific">Caerostris darwini</name>
    <dbReference type="NCBI Taxonomy" id="1538125"/>
    <lineage>
        <taxon>Eukaryota</taxon>
        <taxon>Metazoa</taxon>
        <taxon>Ecdysozoa</taxon>
        <taxon>Arthropoda</taxon>
        <taxon>Chelicerata</taxon>
        <taxon>Arachnida</taxon>
        <taxon>Araneae</taxon>
        <taxon>Araneomorphae</taxon>
        <taxon>Entelegynae</taxon>
        <taxon>Araneoidea</taxon>
        <taxon>Araneidae</taxon>
        <taxon>Caerostris</taxon>
    </lineage>
</organism>
<comment type="caution">
    <text evidence="1">The sequence shown here is derived from an EMBL/GenBank/DDBJ whole genome shotgun (WGS) entry which is preliminary data.</text>
</comment>
<gene>
    <name evidence="1" type="ORF">CDAR_281571</name>
</gene>
<sequence length="163" mass="18972">MALRVSQIQCAGSEQGLLRNYLCRRWPFSPEQNIKWNSISTSPRQKKERKLQSNSVQMYSEMESALLISSPPPPLLIRFRDPPPRDSIHSQHVFPYIRFKWENGSEGGSTSGHSEKLKISGFRCLFIFFYLEGIRTREKFILGILRFAITVFFSHVRSTSNMR</sequence>
<dbReference type="AlphaFoldDB" id="A0AAV4QYW8"/>
<proteinExistence type="predicted"/>
<evidence type="ECO:0000313" key="2">
    <source>
        <dbReference type="Proteomes" id="UP001054837"/>
    </source>
</evidence>
<dbReference type="EMBL" id="BPLQ01005302">
    <property type="protein sequence ID" value="GIY13994.1"/>
    <property type="molecule type" value="Genomic_DNA"/>
</dbReference>